<name>A0A5J4PMJ1_9ZZZZ</name>
<sequence>EKPLQLTVLALDGVSKENYEVEVRVHRQEPDSLVWTQRTSYLLEGGSITGRPKAILLNDKILVYTPDRKVYWASLNNGNEGVWNNEGATNLPATTDLSSMLAFNDTLYVVTTDNKVLFSADGLLWSESTALSNKGVEALIGSFPTMIAGIRHDTDGKKFFCTTTSGLSGWEETGDELPNTSPLFPSNSISSTVYKTKTGIWKAFMMGNVDDETNLFTPWFSLDGLQWTAVEAPLSSDDAVNYSCPYISQPSIIHYGDKFYAFGNKFDAFYVSTEGITWSEVKKLVLFPEAFKGKSDYSVVVDKENYIWIVWGGGEVWRGRMNKFGFDIK</sequence>
<gene>
    <name evidence="2" type="ORF">EZS27_038553</name>
</gene>
<dbReference type="Pfam" id="PF25852">
    <property type="entry name" value="DUF6242_C"/>
    <property type="match status" value="1"/>
</dbReference>
<organism evidence="2">
    <name type="scientific">termite gut metagenome</name>
    <dbReference type="NCBI Taxonomy" id="433724"/>
    <lineage>
        <taxon>unclassified sequences</taxon>
        <taxon>metagenomes</taxon>
        <taxon>organismal metagenomes</taxon>
    </lineage>
</organism>
<feature type="non-terminal residue" evidence="2">
    <location>
        <position position="1"/>
    </location>
</feature>
<evidence type="ECO:0000259" key="1">
    <source>
        <dbReference type="Pfam" id="PF25852"/>
    </source>
</evidence>
<dbReference type="EMBL" id="SNRY01007612">
    <property type="protein sequence ID" value="KAA6310078.1"/>
    <property type="molecule type" value="Genomic_DNA"/>
</dbReference>
<comment type="caution">
    <text evidence="2">The sequence shown here is derived from an EMBL/GenBank/DDBJ whole genome shotgun (WGS) entry which is preliminary data.</text>
</comment>
<accession>A0A5J4PMJ1</accession>
<evidence type="ECO:0000313" key="2">
    <source>
        <dbReference type="EMBL" id="KAA6310078.1"/>
    </source>
</evidence>
<proteinExistence type="predicted"/>
<reference evidence="2" key="1">
    <citation type="submission" date="2019-03" db="EMBL/GenBank/DDBJ databases">
        <title>Single cell metagenomics reveals metabolic interactions within the superorganism composed of flagellate Streblomastix strix and complex community of Bacteroidetes bacteria on its surface.</title>
        <authorList>
            <person name="Treitli S.C."/>
            <person name="Kolisko M."/>
            <person name="Husnik F."/>
            <person name="Keeling P."/>
            <person name="Hampl V."/>
        </authorList>
    </citation>
    <scope>NUCLEOTIDE SEQUENCE</scope>
    <source>
        <strain evidence="2">STM</strain>
    </source>
</reference>
<dbReference type="AlphaFoldDB" id="A0A5J4PMJ1"/>
<feature type="domain" description="DUF6242" evidence="1">
    <location>
        <begin position="29"/>
        <end position="328"/>
    </location>
</feature>
<protein>
    <recommendedName>
        <fullName evidence="1">DUF6242 domain-containing protein</fullName>
    </recommendedName>
</protein>
<dbReference type="SUPFAM" id="SSF110296">
    <property type="entry name" value="Oligoxyloglucan reducing end-specific cellobiohydrolase"/>
    <property type="match status" value="1"/>
</dbReference>
<dbReference type="InterPro" id="IPR058667">
    <property type="entry name" value="DUF6242_C"/>
</dbReference>